<dbReference type="EMBL" id="BTRK01000006">
    <property type="protein sequence ID" value="GMR56510.1"/>
    <property type="molecule type" value="Genomic_DNA"/>
</dbReference>
<sequence length="111" mass="12358">SFDANGGPLHGANILHDDPFHCAELSFCPSPCEVSKRKHCVLEPHLNIDLAGMIENRWNLTFPCQGDHQIYRPDIDICVHKDDCMFKECPANSVCEEGLPTSECICQLGFA</sequence>
<dbReference type="Proteomes" id="UP001328107">
    <property type="component" value="Unassembled WGS sequence"/>
</dbReference>
<dbReference type="AlphaFoldDB" id="A0AAN5D5Q9"/>
<accession>A0AAN5D5Q9</accession>
<protein>
    <recommendedName>
        <fullName evidence="3">EGF-like domain-containing protein</fullName>
    </recommendedName>
</protein>
<evidence type="ECO:0008006" key="3">
    <source>
        <dbReference type="Google" id="ProtNLM"/>
    </source>
</evidence>
<name>A0AAN5D5Q9_9BILA</name>
<evidence type="ECO:0000313" key="2">
    <source>
        <dbReference type="Proteomes" id="UP001328107"/>
    </source>
</evidence>
<reference evidence="2" key="1">
    <citation type="submission" date="2022-10" db="EMBL/GenBank/DDBJ databases">
        <title>Genome assembly of Pristionchus species.</title>
        <authorList>
            <person name="Yoshida K."/>
            <person name="Sommer R.J."/>
        </authorList>
    </citation>
    <scope>NUCLEOTIDE SEQUENCE [LARGE SCALE GENOMIC DNA]</scope>
    <source>
        <strain evidence="2">RS5460</strain>
    </source>
</reference>
<comment type="caution">
    <text evidence="1">The sequence shown here is derived from an EMBL/GenBank/DDBJ whole genome shotgun (WGS) entry which is preliminary data.</text>
</comment>
<proteinExistence type="predicted"/>
<feature type="non-terminal residue" evidence="1">
    <location>
        <position position="1"/>
    </location>
</feature>
<feature type="non-terminal residue" evidence="1">
    <location>
        <position position="111"/>
    </location>
</feature>
<gene>
    <name evidence="1" type="ORF">PMAYCL1PPCAC_26705</name>
</gene>
<keyword evidence="2" id="KW-1185">Reference proteome</keyword>
<evidence type="ECO:0000313" key="1">
    <source>
        <dbReference type="EMBL" id="GMR56510.1"/>
    </source>
</evidence>
<organism evidence="1 2">
    <name type="scientific">Pristionchus mayeri</name>
    <dbReference type="NCBI Taxonomy" id="1317129"/>
    <lineage>
        <taxon>Eukaryota</taxon>
        <taxon>Metazoa</taxon>
        <taxon>Ecdysozoa</taxon>
        <taxon>Nematoda</taxon>
        <taxon>Chromadorea</taxon>
        <taxon>Rhabditida</taxon>
        <taxon>Rhabditina</taxon>
        <taxon>Diplogasteromorpha</taxon>
        <taxon>Diplogasteroidea</taxon>
        <taxon>Neodiplogasteridae</taxon>
        <taxon>Pristionchus</taxon>
    </lineage>
</organism>